<gene>
    <name evidence="2" type="ORF">BEN48_17620</name>
</gene>
<protein>
    <submittedName>
        <fullName evidence="2">Uncharacterized protein</fullName>
    </submittedName>
</protein>
<dbReference type="STRING" id="1908236.BEN48_17620"/>
<dbReference type="EMBL" id="MDZC01000100">
    <property type="protein sequence ID" value="OGX82432.1"/>
    <property type="molecule type" value="Genomic_DNA"/>
</dbReference>
<reference evidence="2 3" key="1">
    <citation type="submission" date="2016-08" db="EMBL/GenBank/DDBJ databases">
        <title>Hymenobacter coccineus sp. nov., Hymenobacter lapidarius sp. nov. and Hymenobacter glacialis sp. nov., isolated from Antarctic soil.</title>
        <authorList>
            <person name="Sedlacek I."/>
            <person name="Kralova S."/>
            <person name="Kyrova K."/>
            <person name="Maslanova I."/>
            <person name="Stankova E."/>
            <person name="Vrbovska V."/>
            <person name="Nemec M."/>
            <person name="Bartak M."/>
            <person name="Svec P."/>
            <person name="Busse H.-J."/>
            <person name="Pantucek R."/>
        </authorList>
    </citation>
    <scope>NUCLEOTIDE SEQUENCE [LARGE SCALE GENOMIC DNA]</scope>
    <source>
        <strain evidence="2 3">CCM 8648</strain>
    </source>
</reference>
<feature type="transmembrane region" description="Helical" evidence="1">
    <location>
        <begin position="113"/>
        <end position="131"/>
    </location>
</feature>
<keyword evidence="1" id="KW-0812">Transmembrane</keyword>
<keyword evidence="3" id="KW-1185">Reference proteome</keyword>
<evidence type="ECO:0000313" key="2">
    <source>
        <dbReference type="EMBL" id="OGX82432.1"/>
    </source>
</evidence>
<feature type="transmembrane region" description="Helical" evidence="1">
    <location>
        <begin position="88"/>
        <end position="106"/>
    </location>
</feature>
<feature type="transmembrane region" description="Helical" evidence="1">
    <location>
        <begin position="30"/>
        <end position="48"/>
    </location>
</feature>
<dbReference type="Proteomes" id="UP000177791">
    <property type="component" value="Unassembled WGS sequence"/>
</dbReference>
<feature type="transmembrane region" description="Helical" evidence="1">
    <location>
        <begin position="55"/>
        <end position="76"/>
    </location>
</feature>
<name>A0A1G1SUX8_9BACT</name>
<dbReference type="AlphaFoldDB" id="A0A1G1SUX8"/>
<sequence>MLLLWGLTVTGAYLLTEYLGHTLEHGHAAVLWTWAGMMTMPLVASLLLGHRANALVWVWAGATVLAMVENFGVHIIEAKPLMHFSYHTLWFLFGAAGFAYTAAVVDGSARKKLYAGATLLNLLGAALLLVAPNLLKGYQYVALALVQGVPMLLDVPLRRRHEQQAAQ</sequence>
<evidence type="ECO:0000313" key="3">
    <source>
        <dbReference type="Proteomes" id="UP000177791"/>
    </source>
</evidence>
<comment type="caution">
    <text evidence="2">The sequence shown here is derived from an EMBL/GenBank/DDBJ whole genome shotgun (WGS) entry which is preliminary data.</text>
</comment>
<accession>A0A1G1SUX8</accession>
<organism evidence="2 3">
    <name type="scientific">Hymenobacter glacialis</name>
    <dbReference type="NCBI Taxonomy" id="1908236"/>
    <lineage>
        <taxon>Bacteria</taxon>
        <taxon>Pseudomonadati</taxon>
        <taxon>Bacteroidota</taxon>
        <taxon>Cytophagia</taxon>
        <taxon>Cytophagales</taxon>
        <taxon>Hymenobacteraceae</taxon>
        <taxon>Hymenobacter</taxon>
    </lineage>
</organism>
<keyword evidence="1" id="KW-1133">Transmembrane helix</keyword>
<keyword evidence="1" id="KW-0472">Membrane</keyword>
<evidence type="ECO:0000256" key="1">
    <source>
        <dbReference type="SAM" id="Phobius"/>
    </source>
</evidence>
<proteinExistence type="predicted"/>